<keyword evidence="3" id="KW-0067">ATP-binding</keyword>
<name>E1YL84_9BACT</name>
<evidence type="ECO:0000259" key="4">
    <source>
        <dbReference type="PROSITE" id="PS50893"/>
    </source>
</evidence>
<proteinExistence type="predicted"/>
<dbReference type="AlphaFoldDB" id="E1YL84"/>
<dbReference type="FunFam" id="3.40.50.300:FF:000134">
    <property type="entry name" value="Iron-enterobactin ABC transporter ATP-binding protein"/>
    <property type="match status" value="1"/>
</dbReference>
<evidence type="ECO:0000256" key="2">
    <source>
        <dbReference type="ARBA" id="ARBA00022741"/>
    </source>
</evidence>
<keyword evidence="1" id="KW-0813">Transport</keyword>
<dbReference type="InterPro" id="IPR027417">
    <property type="entry name" value="P-loop_NTPase"/>
</dbReference>
<dbReference type="Pfam" id="PF00005">
    <property type="entry name" value="ABC_tran"/>
    <property type="match status" value="1"/>
</dbReference>
<dbReference type="PROSITE" id="PS00211">
    <property type="entry name" value="ABC_TRANSPORTER_1"/>
    <property type="match status" value="1"/>
</dbReference>
<protein>
    <recommendedName>
        <fullName evidence="4">ABC transporter domain-containing protein</fullName>
    </recommendedName>
</protein>
<evidence type="ECO:0000256" key="1">
    <source>
        <dbReference type="ARBA" id="ARBA00022448"/>
    </source>
</evidence>
<feature type="domain" description="ABC transporter" evidence="4">
    <location>
        <begin position="25"/>
        <end position="260"/>
    </location>
</feature>
<dbReference type="CDD" id="cd03214">
    <property type="entry name" value="ABC_Iron-Siderophores_B12_Hemin"/>
    <property type="match status" value="1"/>
</dbReference>
<accession>E1YL84</accession>
<keyword evidence="2" id="KW-0547">Nucleotide-binding</keyword>
<organism evidence="5">
    <name type="scientific">uncultured Desulfobacterium sp</name>
    <dbReference type="NCBI Taxonomy" id="201089"/>
    <lineage>
        <taxon>Bacteria</taxon>
        <taxon>Pseudomonadati</taxon>
        <taxon>Thermodesulfobacteriota</taxon>
        <taxon>Desulfobacteria</taxon>
        <taxon>Desulfobacterales</taxon>
        <taxon>Desulfobacteriaceae</taxon>
        <taxon>Desulfobacterium</taxon>
        <taxon>environmental samples</taxon>
    </lineage>
</organism>
<gene>
    <name evidence="5" type="ORF">N47_E43790</name>
</gene>
<dbReference type="InterPro" id="IPR003439">
    <property type="entry name" value="ABC_transporter-like_ATP-bd"/>
</dbReference>
<dbReference type="PANTHER" id="PTHR42734">
    <property type="entry name" value="METAL TRANSPORT SYSTEM ATP-BINDING PROTEIN TM_0124-RELATED"/>
    <property type="match status" value="1"/>
</dbReference>
<dbReference type="SUPFAM" id="SSF52540">
    <property type="entry name" value="P-loop containing nucleoside triphosphate hydrolases"/>
    <property type="match status" value="1"/>
</dbReference>
<evidence type="ECO:0000256" key="3">
    <source>
        <dbReference type="ARBA" id="ARBA00022840"/>
    </source>
</evidence>
<dbReference type="InterPro" id="IPR050153">
    <property type="entry name" value="Metal_Ion_Import_ABC"/>
</dbReference>
<dbReference type="PANTHER" id="PTHR42734:SF19">
    <property type="entry name" value="IRON COMPOUNDS ABC TRANSPORTER, ATP-BINDING PROTEIN"/>
    <property type="match status" value="1"/>
</dbReference>
<evidence type="ECO:0000313" key="5">
    <source>
        <dbReference type="EMBL" id="CBX30867.1"/>
    </source>
</evidence>
<dbReference type="GO" id="GO:0016887">
    <property type="term" value="F:ATP hydrolysis activity"/>
    <property type="evidence" value="ECO:0007669"/>
    <property type="project" value="InterPro"/>
</dbReference>
<dbReference type="SMART" id="SM00382">
    <property type="entry name" value="AAA"/>
    <property type="match status" value="1"/>
</dbReference>
<dbReference type="PROSITE" id="PS50893">
    <property type="entry name" value="ABC_TRANSPORTER_2"/>
    <property type="match status" value="1"/>
</dbReference>
<dbReference type="InterPro" id="IPR003593">
    <property type="entry name" value="AAA+_ATPase"/>
</dbReference>
<sequence>MAYRYPVFCRNSEKSEARMELKPHIAVKNVSFGYTGKLVLENINLHINAGEIVTLLGPNGCGKSTLIKIIIGLLRPVHGSVFLNGNDITGLSSKTIARQIAYVPQIHRSSFPYSVTDIVLMGRIPHKTFFYRYSDDDMAIAQDALGRLSISHLSERPYTELSGGERQLAIIARAIAQGAKTLIMDEPASGLDYGNQLRLLEQIINLSRTGYTFIKSTHSPEHALWVADRAIMIKGGAVVADGKCDDIVNSENLFHLYNVKVDVMRVNGSFCVCAPQAMCRCSPGEKEQQNKCSTSSAPA</sequence>
<dbReference type="InterPro" id="IPR017871">
    <property type="entry name" value="ABC_transporter-like_CS"/>
</dbReference>
<dbReference type="GO" id="GO:0005524">
    <property type="term" value="F:ATP binding"/>
    <property type="evidence" value="ECO:0007669"/>
    <property type="project" value="UniProtKB-KW"/>
</dbReference>
<dbReference type="EMBL" id="FR695877">
    <property type="protein sequence ID" value="CBX30867.1"/>
    <property type="molecule type" value="Genomic_DNA"/>
</dbReference>
<dbReference type="Gene3D" id="3.40.50.300">
    <property type="entry name" value="P-loop containing nucleotide triphosphate hydrolases"/>
    <property type="match status" value="1"/>
</dbReference>
<reference evidence="5" key="1">
    <citation type="journal article" date="2011" name="Environ. Microbiol.">
        <title>Genomic insights into the metabolic potential of the polycyclic aromatic hydrocarbon degrading sulfate-reducing Deltaproteobacterium N47.</title>
        <authorList>
            <person name="Bergmann F."/>
            <person name="Selesi D."/>
            <person name="Weinmaier T."/>
            <person name="Tischler P."/>
            <person name="Rattei T."/>
            <person name="Meckenstock R.U."/>
        </authorList>
    </citation>
    <scope>NUCLEOTIDE SEQUENCE</scope>
</reference>